<dbReference type="SUPFAM" id="SSF53098">
    <property type="entry name" value="Ribonuclease H-like"/>
    <property type="match status" value="1"/>
</dbReference>
<dbReference type="Gene3D" id="3.30.420.10">
    <property type="entry name" value="Ribonuclease H-like superfamily/Ribonuclease H"/>
    <property type="match status" value="1"/>
</dbReference>
<feature type="coiled-coil region" evidence="1">
    <location>
        <begin position="125"/>
        <end position="152"/>
    </location>
</feature>
<dbReference type="SUPFAM" id="SSF57756">
    <property type="entry name" value="Retrovirus zinc finger-like domains"/>
    <property type="match status" value="1"/>
</dbReference>
<evidence type="ECO:0000313" key="4">
    <source>
        <dbReference type="EMBL" id="GEX46662.1"/>
    </source>
</evidence>
<dbReference type="PANTHER" id="PTHR42648">
    <property type="entry name" value="TRANSPOSASE, PUTATIVE-RELATED"/>
    <property type="match status" value="1"/>
</dbReference>
<accession>A0A699H7D6</accession>
<dbReference type="GO" id="GO:0003676">
    <property type="term" value="F:nucleic acid binding"/>
    <property type="evidence" value="ECO:0007669"/>
    <property type="project" value="InterPro"/>
</dbReference>
<proteinExistence type="predicted"/>
<evidence type="ECO:0000256" key="1">
    <source>
        <dbReference type="SAM" id="Coils"/>
    </source>
</evidence>
<dbReference type="Pfam" id="PF00665">
    <property type="entry name" value="rve"/>
    <property type="match status" value="1"/>
</dbReference>
<dbReference type="PANTHER" id="PTHR42648:SF18">
    <property type="entry name" value="RETROTRANSPOSON, UNCLASSIFIED-LIKE PROTEIN"/>
    <property type="match status" value="1"/>
</dbReference>
<dbReference type="AlphaFoldDB" id="A0A699H7D6"/>
<dbReference type="InterPro" id="IPR036397">
    <property type="entry name" value="RNaseH_sf"/>
</dbReference>
<dbReference type="InterPro" id="IPR001878">
    <property type="entry name" value="Znf_CCHC"/>
</dbReference>
<dbReference type="GO" id="GO:0008270">
    <property type="term" value="F:zinc ion binding"/>
    <property type="evidence" value="ECO:0007669"/>
    <property type="project" value="InterPro"/>
</dbReference>
<dbReference type="Pfam" id="PF13976">
    <property type="entry name" value="gag_pre-integrs"/>
    <property type="match status" value="1"/>
</dbReference>
<comment type="caution">
    <text evidence="4">The sequence shown here is derived from an EMBL/GenBank/DDBJ whole genome shotgun (WGS) entry which is preliminary data.</text>
</comment>
<dbReference type="InterPro" id="IPR036875">
    <property type="entry name" value="Znf_CCHC_sf"/>
</dbReference>
<sequence length="912" mass="104281">MTTPNVTSLIDSQMHNNIMAAGSRDRPSMLATRRYPQWSLRFLRYVDTRPNGETLRKCILSGPYKPTTVLVQVVDATDDSLAIPKHTTLKKCGKLSKGYNKVNPSIFKMFVTIVKQQHKLDEVTYHKLFDILKQYKKEVNELHAERLAREANLLALVATAQANQDPYYQTSRSYKSYAPSSKPLIPTRSHTTTKYKGKEIAKPITPPSETTSEEDNDPEQAQRDKDMQKNLALIAKYFKKIYKPTNQNLRTSSNSRNKNVDTTLRENVRSLVVQQSGIQCFNCKEFRHFAKECRKPKRVKDFAYHKEKMLSCKQAEQGVPLQAEQYDWLADTNEEVDKQELEAHYSYMAKIQGRFLQLTQALILSQWNSNTCLVETDYSNVIPDSPDMCKADIQNDQNDVESNDEHVALANLIANLKLDVDENKKIQKQLKKANMTLAQELKECKAILAKTSMSLGESISVRDSFLVALQTKQTKFEKYKAFNDRIVDYDKLERKLNEALGQLAQKDIEIKEGVNHKPNINRPRHKSNQLKDKVLLKNSQVKAKKTKVEVHPRIPSVSNKMKFVTACKDSLNSITLNADVVCATCNKCLVDSNHFAYVTKMLNDVHARTKKPTVFAPIHGYGDLVQGNVTINRVYYIKGLNHNLFSASQFCDADLEVAFRKYTCFVRDLQGNDLLTGNRGSDLYTISLQESTSSTLLCLMAKASPTQAWLCHRRLSHLNFNYINLLLKKDIVIGLQKFKYVKDQLCSFCKFSKAKRSSFKSKAVLSLKGRLNLLHIDLCGPMRVTSINGKKYILVIVDDYSRYNWTLFLHSKDETPEVLKEFLTMIQRNLQALVITVRTKRGTEFLNKTLNAFFKEEGIEHQTSTAQTPEQNGVVKRWNRTLVEAARTMLSTLKLPLFFWAEAIATACYTQN</sequence>
<gene>
    <name evidence="4" type="ORF">Tci_318637</name>
</gene>
<dbReference type="InterPro" id="IPR025724">
    <property type="entry name" value="GAG-pre-integrase_dom"/>
</dbReference>
<keyword evidence="1" id="KW-0175">Coiled coil</keyword>
<feature type="domain" description="Integrase catalytic" evidence="3">
    <location>
        <begin position="765"/>
        <end position="912"/>
    </location>
</feature>
<dbReference type="PROSITE" id="PS50994">
    <property type="entry name" value="INTEGRASE"/>
    <property type="match status" value="1"/>
</dbReference>
<dbReference type="GO" id="GO:0015074">
    <property type="term" value="P:DNA integration"/>
    <property type="evidence" value="ECO:0007669"/>
    <property type="project" value="InterPro"/>
</dbReference>
<dbReference type="InterPro" id="IPR039537">
    <property type="entry name" value="Retrotran_Ty1/copia-like"/>
</dbReference>
<dbReference type="InterPro" id="IPR001584">
    <property type="entry name" value="Integrase_cat-core"/>
</dbReference>
<feature type="region of interest" description="Disordered" evidence="2">
    <location>
        <begin position="168"/>
        <end position="224"/>
    </location>
</feature>
<dbReference type="SMART" id="SM00343">
    <property type="entry name" value="ZnF_C2HC"/>
    <property type="match status" value="1"/>
</dbReference>
<evidence type="ECO:0000256" key="2">
    <source>
        <dbReference type="SAM" id="MobiDB-lite"/>
    </source>
</evidence>
<reference evidence="4" key="1">
    <citation type="journal article" date="2019" name="Sci. Rep.">
        <title>Draft genome of Tanacetum cinerariifolium, the natural source of mosquito coil.</title>
        <authorList>
            <person name="Yamashiro T."/>
            <person name="Shiraishi A."/>
            <person name="Satake H."/>
            <person name="Nakayama K."/>
        </authorList>
    </citation>
    <scope>NUCLEOTIDE SEQUENCE</scope>
</reference>
<dbReference type="Gene3D" id="4.10.60.10">
    <property type="entry name" value="Zinc finger, CCHC-type"/>
    <property type="match status" value="1"/>
</dbReference>
<evidence type="ECO:0000259" key="3">
    <source>
        <dbReference type="PROSITE" id="PS50994"/>
    </source>
</evidence>
<protein>
    <submittedName>
        <fullName evidence="4">Retrovirus-related Pol polyprotein from transposon TNT 1-94</fullName>
    </submittedName>
</protein>
<organism evidence="4">
    <name type="scientific">Tanacetum cinerariifolium</name>
    <name type="common">Dalmatian daisy</name>
    <name type="synonym">Chrysanthemum cinerariifolium</name>
    <dbReference type="NCBI Taxonomy" id="118510"/>
    <lineage>
        <taxon>Eukaryota</taxon>
        <taxon>Viridiplantae</taxon>
        <taxon>Streptophyta</taxon>
        <taxon>Embryophyta</taxon>
        <taxon>Tracheophyta</taxon>
        <taxon>Spermatophyta</taxon>
        <taxon>Magnoliopsida</taxon>
        <taxon>eudicotyledons</taxon>
        <taxon>Gunneridae</taxon>
        <taxon>Pentapetalae</taxon>
        <taxon>asterids</taxon>
        <taxon>campanulids</taxon>
        <taxon>Asterales</taxon>
        <taxon>Asteraceae</taxon>
        <taxon>Asteroideae</taxon>
        <taxon>Anthemideae</taxon>
        <taxon>Anthemidinae</taxon>
        <taxon>Tanacetum</taxon>
    </lineage>
</organism>
<dbReference type="InterPro" id="IPR012337">
    <property type="entry name" value="RNaseH-like_sf"/>
</dbReference>
<dbReference type="EMBL" id="BKCJ010109977">
    <property type="protein sequence ID" value="GEX46662.1"/>
    <property type="molecule type" value="Genomic_DNA"/>
</dbReference>
<name>A0A699H7D6_TANCI</name>